<comment type="function">
    <text evidence="6">Specifically methylates the N7 position of a guanine in 16S rRNA.</text>
</comment>
<evidence type="ECO:0000256" key="4">
    <source>
        <dbReference type="ARBA" id="ARBA00022679"/>
    </source>
</evidence>
<evidence type="ECO:0000313" key="9">
    <source>
        <dbReference type="Proteomes" id="UP001177258"/>
    </source>
</evidence>
<feature type="binding site" evidence="6">
    <location>
        <begin position="120"/>
        <end position="121"/>
    </location>
    <ligand>
        <name>S-adenosyl-L-methionine</name>
        <dbReference type="ChEBI" id="CHEBI:59789"/>
    </ligand>
</feature>
<dbReference type="PANTHER" id="PTHR31760">
    <property type="entry name" value="S-ADENOSYL-L-METHIONINE-DEPENDENT METHYLTRANSFERASES SUPERFAMILY PROTEIN"/>
    <property type="match status" value="1"/>
</dbReference>
<reference evidence="8 10" key="1">
    <citation type="submission" date="2023-07" db="EMBL/GenBank/DDBJ databases">
        <title>Unpublished Manusciprt.</title>
        <authorList>
            <person name="Aydin F."/>
            <person name="Tarhane S."/>
            <person name="Saticioglu I.B."/>
            <person name="Karakaya E."/>
            <person name="Abay S."/>
            <person name="Guran O."/>
            <person name="Bozkurt E."/>
            <person name="Uzum N."/>
            <person name="Olgun K."/>
            <person name="Jablonski D."/>
        </authorList>
    </citation>
    <scope>NUCLEOTIDE SEQUENCE</scope>
    <source>
        <strain evidence="10">faydin-H75</strain>
        <strain evidence="8">Faydin-H76</strain>
    </source>
</reference>
<dbReference type="CDD" id="cd02440">
    <property type="entry name" value="AdoMet_MTases"/>
    <property type="match status" value="1"/>
</dbReference>
<dbReference type="HAMAP" id="MF_00074">
    <property type="entry name" value="16SrRNA_methyltr_G"/>
    <property type="match status" value="1"/>
</dbReference>
<dbReference type="EMBL" id="JAUPEV010000011">
    <property type="protein sequence ID" value="MDO7253660.1"/>
    <property type="molecule type" value="Genomic_DNA"/>
</dbReference>
<evidence type="ECO:0000256" key="5">
    <source>
        <dbReference type="ARBA" id="ARBA00022691"/>
    </source>
</evidence>
<dbReference type="NCBIfam" id="TIGR00138">
    <property type="entry name" value="rsmG_gidB"/>
    <property type="match status" value="1"/>
</dbReference>
<accession>A0AA90T5M0</accession>
<dbReference type="Proteomes" id="UP001177258">
    <property type="component" value="Unassembled WGS sequence"/>
</dbReference>
<protein>
    <recommendedName>
        <fullName evidence="6">Ribosomal RNA small subunit methyltransferase G</fullName>
        <ecNumber evidence="6">2.1.1.-</ecNumber>
    </recommendedName>
    <alternativeName>
        <fullName evidence="6">16S rRNA 7-methylguanosine methyltransferase</fullName>
        <shortName evidence="6">16S rRNA m7G methyltransferase</shortName>
    </alternativeName>
</protein>
<name>A0AA90T5M0_9HELI</name>
<dbReference type="AlphaFoldDB" id="A0AA90T5M0"/>
<dbReference type="PIRSF" id="PIRSF003078">
    <property type="entry name" value="GidB"/>
    <property type="match status" value="1"/>
</dbReference>
<dbReference type="Pfam" id="PF02527">
    <property type="entry name" value="GidB"/>
    <property type="match status" value="1"/>
</dbReference>
<evidence type="ECO:0000256" key="6">
    <source>
        <dbReference type="HAMAP-Rule" id="MF_00074"/>
    </source>
</evidence>
<evidence type="ECO:0000256" key="3">
    <source>
        <dbReference type="ARBA" id="ARBA00022603"/>
    </source>
</evidence>
<dbReference type="PANTHER" id="PTHR31760:SF0">
    <property type="entry name" value="S-ADENOSYL-L-METHIONINE-DEPENDENT METHYLTRANSFERASES SUPERFAMILY PROTEIN"/>
    <property type="match status" value="1"/>
</dbReference>
<keyword evidence="3 6" id="KW-0489">Methyltransferase</keyword>
<reference evidence="7 9" key="3">
    <citation type="journal article" date="2024" name="Syst. Appl. Microbiol.">
        <title>Helicobacter cappadocius sp. nov., from lizards: The first psychrotrophic Helicobacter species.</title>
        <authorList>
            <person name="Aydin F."/>
            <person name="Tarhane S."/>
            <person name="Karakaya E."/>
            <person name="Abay S."/>
            <person name="Kayman T."/>
            <person name="Guran O."/>
            <person name="Bozkurt E."/>
            <person name="Uzum N."/>
            <person name="Avci A."/>
            <person name="Olgun K."/>
            <person name="Jablonski D."/>
            <person name="Guran C."/>
            <person name="Burcin Saticioglu I."/>
        </authorList>
    </citation>
    <scope>NUCLEOTIDE SEQUENCE [LARGE SCALE GENOMIC DNA]</scope>
    <source>
        <strain evidence="7">Faydin-H75</strain>
        <strain evidence="9">faydin-H76</strain>
    </source>
</reference>
<dbReference type="InterPro" id="IPR003682">
    <property type="entry name" value="rRNA_ssu_MeTfrase_G"/>
</dbReference>
<gene>
    <name evidence="6 8" type="primary">rsmG</name>
    <name evidence="7" type="ORF">Q5I04_07025</name>
    <name evidence="8" type="ORF">Q5I06_07355</name>
</gene>
<feature type="binding site" evidence="6">
    <location>
        <position position="69"/>
    </location>
    <ligand>
        <name>S-adenosyl-L-methionine</name>
        <dbReference type="ChEBI" id="CHEBI:59789"/>
    </ligand>
</feature>
<dbReference type="GO" id="GO:0070043">
    <property type="term" value="F:rRNA (guanine-N7-)-methyltransferase activity"/>
    <property type="evidence" value="ECO:0007669"/>
    <property type="project" value="UniProtKB-UniRule"/>
</dbReference>
<keyword evidence="4 6" id="KW-0808">Transferase</keyword>
<dbReference type="InterPro" id="IPR029063">
    <property type="entry name" value="SAM-dependent_MTases_sf"/>
</dbReference>
<dbReference type="Gene3D" id="3.40.50.150">
    <property type="entry name" value="Vaccinia Virus protein VP39"/>
    <property type="match status" value="1"/>
</dbReference>
<proteinExistence type="inferred from homology"/>
<organism evidence="8 9">
    <name type="scientific">Helicobacter cappadocius</name>
    <dbReference type="NCBI Taxonomy" id="3063998"/>
    <lineage>
        <taxon>Bacteria</taxon>
        <taxon>Pseudomonadati</taxon>
        <taxon>Campylobacterota</taxon>
        <taxon>Epsilonproteobacteria</taxon>
        <taxon>Campylobacterales</taxon>
        <taxon>Helicobacteraceae</taxon>
        <taxon>Helicobacter</taxon>
    </lineage>
</organism>
<evidence type="ECO:0000313" key="8">
    <source>
        <dbReference type="EMBL" id="MDP2539588.1"/>
    </source>
</evidence>
<feature type="binding site" evidence="6">
    <location>
        <position position="74"/>
    </location>
    <ligand>
        <name>S-adenosyl-L-methionine</name>
        <dbReference type="ChEBI" id="CHEBI:59789"/>
    </ligand>
</feature>
<dbReference type="RefSeq" id="WP_305517499.1">
    <property type="nucleotide sequence ID" value="NZ_JAUPEV010000011.1"/>
</dbReference>
<dbReference type="GO" id="GO:0005829">
    <property type="term" value="C:cytosol"/>
    <property type="evidence" value="ECO:0007669"/>
    <property type="project" value="TreeGrafter"/>
</dbReference>
<comment type="subcellular location">
    <subcellularLocation>
        <location evidence="6">Cytoplasm</location>
    </subcellularLocation>
</comment>
<reference evidence="7" key="2">
    <citation type="submission" date="2023-07" db="EMBL/GenBank/DDBJ databases">
        <authorList>
            <person name="Aydin F."/>
            <person name="Tarhane S."/>
            <person name="Saticioglu I.B."/>
            <person name="Karakaya E."/>
            <person name="Abay S."/>
            <person name="Guran O."/>
            <person name="Bozkurt E."/>
            <person name="Uzum N."/>
            <person name="Olgun K."/>
            <person name="Jablonski D."/>
        </authorList>
    </citation>
    <scope>NUCLEOTIDE SEQUENCE</scope>
    <source>
        <strain evidence="7">Faydin-H75</strain>
    </source>
</reference>
<dbReference type="EC" id="2.1.1.-" evidence="6"/>
<dbReference type="Proteomes" id="UP001240777">
    <property type="component" value="Unassembled WGS sequence"/>
</dbReference>
<comment type="caution">
    <text evidence="6">Lacks conserved residue(s) required for the propagation of feature annotation.</text>
</comment>
<keyword evidence="1 6" id="KW-0963">Cytoplasm</keyword>
<dbReference type="EMBL" id="JAUYZK010000011">
    <property type="protein sequence ID" value="MDP2539588.1"/>
    <property type="molecule type" value="Genomic_DNA"/>
</dbReference>
<comment type="similarity">
    <text evidence="6">Belongs to the methyltransferase superfamily. RNA methyltransferase RsmG family.</text>
</comment>
<evidence type="ECO:0000313" key="10">
    <source>
        <dbReference type="Proteomes" id="UP001240777"/>
    </source>
</evidence>
<comment type="caution">
    <text evidence="8">The sequence shown here is derived from an EMBL/GenBank/DDBJ whole genome shotgun (WGS) entry which is preliminary data.</text>
</comment>
<evidence type="ECO:0000256" key="1">
    <source>
        <dbReference type="ARBA" id="ARBA00022490"/>
    </source>
</evidence>
<dbReference type="SUPFAM" id="SSF53335">
    <property type="entry name" value="S-adenosyl-L-methionine-dependent methyltransferases"/>
    <property type="match status" value="1"/>
</dbReference>
<keyword evidence="2 6" id="KW-0698">rRNA processing</keyword>
<evidence type="ECO:0000256" key="2">
    <source>
        <dbReference type="ARBA" id="ARBA00022552"/>
    </source>
</evidence>
<feature type="binding site" evidence="6">
    <location>
        <position position="135"/>
    </location>
    <ligand>
        <name>S-adenosyl-L-methionine</name>
        <dbReference type="ChEBI" id="CHEBI:59789"/>
    </ligand>
</feature>
<sequence>MRLDIIQRDFSLDDGTVECFEKYAKTLLHWNNIHNLSGIHTLEEVYENIFDSIYPLKFIQDFECCIDIGSGSGFPAIPLAICKPQCEFVLIEPRFKRVSFLKNLIIELGLKYVKVEKCLIEDLQFAKQADLITSRGVMQSEDLIKNAKRFLKKQGHYLFYKGERLGLEINFLDSECFCREKRVYFYRKEN</sequence>
<evidence type="ECO:0000313" key="7">
    <source>
        <dbReference type="EMBL" id="MDO7253660.1"/>
    </source>
</evidence>
<keyword evidence="5 6" id="KW-0949">S-adenosyl-L-methionine</keyword>
<keyword evidence="10" id="KW-1185">Reference proteome</keyword>